<feature type="region of interest" description="Disordered" evidence="1">
    <location>
        <begin position="463"/>
        <end position="489"/>
    </location>
</feature>
<proteinExistence type="predicted"/>
<dbReference type="HOGENOM" id="CLU_044181_0_0_10"/>
<dbReference type="RefSeq" id="WP_024565586.1">
    <property type="nucleotide sequence ID" value="NZ_CP007547.1"/>
</dbReference>
<feature type="domain" description="MobA/VirD2-like nuclease" evidence="2">
    <location>
        <begin position="38"/>
        <end position="151"/>
    </location>
</feature>
<dbReference type="Pfam" id="PF03432">
    <property type="entry name" value="Relaxase"/>
    <property type="match status" value="1"/>
</dbReference>
<reference evidence="3" key="2">
    <citation type="journal article" date="2015" name="Genome Biol. Evol.">
        <title>Complete Genome Sequence and Transcriptomic Analysis of the Novel Pathogen Elizabethkingia anophelis in Response to Oxidative Stress.</title>
        <authorList>
            <person name="Li Y."/>
            <person name="Liu Y."/>
            <person name="Chew S.C."/>
            <person name="Tay M."/>
            <person name="Salido M.M."/>
            <person name="Teo J."/>
            <person name="Lauro F.M."/>
            <person name="Givskov M."/>
            <person name="Yang L."/>
        </authorList>
    </citation>
    <scope>NUCLEOTIDE SEQUENCE</scope>
    <source>
        <strain evidence="3">NUHP1</strain>
    </source>
</reference>
<gene>
    <name evidence="3" type="ORF">BD94_3720</name>
</gene>
<reference evidence="3" key="1">
    <citation type="journal article" date="2013" name="Lancet">
        <title>First case of E anophelis outbreak in an intensive-care unit.</title>
        <authorList>
            <person name="Teo J."/>
            <person name="Tan S.Y."/>
            <person name="Tay M."/>
            <person name="Ding Y."/>
            <person name="Kjelleberg S."/>
            <person name="Givskov M."/>
            <person name="Lin R.T."/>
            <person name="Yang L."/>
        </authorList>
    </citation>
    <scope>NUCLEOTIDE SEQUENCE [LARGE SCALE GENOMIC DNA]</scope>
    <source>
        <strain evidence="3">NUHP1</strain>
    </source>
</reference>
<organism evidence="3 4">
    <name type="scientific">Elizabethkingia anophelis NUHP1</name>
    <dbReference type="NCBI Taxonomy" id="1338011"/>
    <lineage>
        <taxon>Bacteria</taxon>
        <taxon>Pseudomonadati</taxon>
        <taxon>Bacteroidota</taxon>
        <taxon>Flavobacteriia</taxon>
        <taxon>Flavobacteriales</taxon>
        <taxon>Weeksellaceae</taxon>
        <taxon>Elizabethkingia</taxon>
    </lineage>
</organism>
<dbReference type="Proteomes" id="UP000028933">
    <property type="component" value="Chromosome"/>
</dbReference>
<dbReference type="AlphaFoldDB" id="A0A077EPI9"/>
<name>A0A077EPI9_9FLAO</name>
<evidence type="ECO:0000256" key="1">
    <source>
        <dbReference type="SAM" id="MobiDB-lite"/>
    </source>
</evidence>
<dbReference type="STRING" id="1338011.BD94_3720"/>
<evidence type="ECO:0000259" key="2">
    <source>
        <dbReference type="Pfam" id="PF03432"/>
    </source>
</evidence>
<dbReference type="eggNOG" id="COG3843">
    <property type="taxonomic scope" value="Bacteria"/>
</dbReference>
<accession>A0A077EPI9</accession>
<dbReference type="EMBL" id="CP007547">
    <property type="protein sequence ID" value="AIL47495.1"/>
    <property type="molecule type" value="Genomic_DNA"/>
</dbReference>
<sequence length="489" mass="56825">MIVKIIPASGSDFHGVQYNDKKMEKGTGELMLMKNFPSFINGESSPEQVRDYFKSISKNEKVKKPQFHAVISAKYQNHGKEEITEIAKDFMQEMGYGKQPFIVVYHSDTENNHVHIVSTRVDKQTGKKINDSYERLKAQKALADTLEKRYGVSSEEKLEKLLNYQIASLSQLELLLERSGFKLTKDTNDENDFSILKNGVKLKTIHGNQISFTPNSDNGRMRQLKAILSKYKDLCSNKVFKVEDRRAQESLLPEERHSDHWKPKIEFESELQKKLRDIYGLDVVFHHKDGQKPFGYSIIDHKSGKVFKGSEIMKMDDLFEMTDEKIDKKLFESLKDYNLADSFSKQILMEHLKRQNPENAIIEFMLFESKKIKNREVFNAIKNEVKDYVETQNNKDVHLIKSEDGKYYAVHSKLHYVGSLENLIGENAYQKFLNPSKELTPESRDENLSKELDRTIDDLIFQFTKPSGGTGRDPAEEELRKRRKNKKRT</sequence>
<evidence type="ECO:0000313" key="3">
    <source>
        <dbReference type="EMBL" id="AIL47495.1"/>
    </source>
</evidence>
<dbReference type="InterPro" id="IPR005094">
    <property type="entry name" value="Endonuclease_MobA/VirD2"/>
</dbReference>
<evidence type="ECO:0000313" key="4">
    <source>
        <dbReference type="Proteomes" id="UP000028933"/>
    </source>
</evidence>
<dbReference type="KEGG" id="eao:BD94_3720"/>
<protein>
    <submittedName>
        <fullName evidence="3">Putative conjugative transposon mobilization protein</fullName>
    </submittedName>
</protein>